<evidence type="ECO:0000313" key="1">
    <source>
        <dbReference type="EMBL" id="UUY86208.1"/>
    </source>
</evidence>
<organism evidence="1 2">
    <name type="scientific">Largemouth bass virus</name>
    <dbReference type="NCBI Taxonomy" id="176656"/>
    <lineage>
        <taxon>Viruses</taxon>
        <taxon>Varidnaviria</taxon>
        <taxon>Bamfordvirae</taxon>
        <taxon>Nucleocytoviricota</taxon>
        <taxon>Megaviricetes</taxon>
        <taxon>Pimascovirales</taxon>
        <taxon>Pimascovirales incertae sedis</taxon>
        <taxon>Iridoviridae</taxon>
        <taxon>Alphairidovirinae</taxon>
        <taxon>Ranavirus</taxon>
        <taxon>Ranavirus micropterus1</taxon>
        <taxon>Santee-Cooper ranavirus</taxon>
    </lineage>
</organism>
<dbReference type="EMBL" id="MW630113">
    <property type="protein sequence ID" value="UUY86208.1"/>
    <property type="molecule type" value="Genomic_DNA"/>
</dbReference>
<accession>A0A9E7PQ65</accession>
<protein>
    <submittedName>
        <fullName evidence="1">Uncharacterized protein</fullName>
    </submittedName>
</protein>
<name>A0A9E7PQ65_9VIRU</name>
<evidence type="ECO:0000313" key="2">
    <source>
        <dbReference type="Proteomes" id="UP001060024"/>
    </source>
</evidence>
<sequence length="197" mass="21952">MSALNFFSPPTVCECNGEHCMLTERTTESDLEKRPHQFNYSSACLTHLLEHVNLSDMYPDKILSVGSGNGFLDDIIAKRVFGASKVLLTDSQPRHPAVQKMDCTEAIETVGHMYDTLMFCYPSTRSAGYKNCLDKFDGSCVIFIGDLTLTGRNNPDGLLEQLYAKYKQFGKTPLLKCKKSCSSSAKMDYISVFGSLR</sequence>
<dbReference type="Proteomes" id="UP001060024">
    <property type="component" value="Segment"/>
</dbReference>
<reference evidence="1" key="1">
    <citation type="submission" date="2021-02" db="EMBL/GenBank/DDBJ databases">
        <authorList>
            <person name="Chen J."/>
            <person name="Hu H."/>
            <person name="Huang J."/>
            <person name="Yan X."/>
        </authorList>
    </citation>
    <scope>NUCLEOTIDE SEQUENCE</scope>
    <source>
        <strain evidence="1">GDOU</strain>
    </source>
</reference>
<proteinExistence type="predicted"/>